<keyword evidence="3" id="KW-1185">Reference proteome</keyword>
<evidence type="ECO:0000313" key="2">
    <source>
        <dbReference type="EMBL" id="RWR97346.1"/>
    </source>
</evidence>
<feature type="region of interest" description="Disordered" evidence="1">
    <location>
        <begin position="1"/>
        <end position="23"/>
    </location>
</feature>
<evidence type="ECO:0000256" key="1">
    <source>
        <dbReference type="SAM" id="MobiDB-lite"/>
    </source>
</evidence>
<dbReference type="Proteomes" id="UP000283530">
    <property type="component" value="Unassembled WGS sequence"/>
</dbReference>
<comment type="caution">
    <text evidence="2">The sequence shown here is derived from an EMBL/GenBank/DDBJ whole genome shotgun (WGS) entry which is preliminary data.</text>
</comment>
<accession>A0A443Q2V0</accession>
<dbReference type="AlphaFoldDB" id="A0A443Q2V0"/>
<proteinExistence type="predicted"/>
<organism evidence="2 3">
    <name type="scientific">Cinnamomum micranthum f. kanehirae</name>
    <dbReference type="NCBI Taxonomy" id="337451"/>
    <lineage>
        <taxon>Eukaryota</taxon>
        <taxon>Viridiplantae</taxon>
        <taxon>Streptophyta</taxon>
        <taxon>Embryophyta</taxon>
        <taxon>Tracheophyta</taxon>
        <taxon>Spermatophyta</taxon>
        <taxon>Magnoliopsida</taxon>
        <taxon>Magnoliidae</taxon>
        <taxon>Laurales</taxon>
        <taxon>Lauraceae</taxon>
        <taxon>Cinnamomum</taxon>
    </lineage>
</organism>
<evidence type="ECO:0000313" key="3">
    <source>
        <dbReference type="Proteomes" id="UP000283530"/>
    </source>
</evidence>
<reference evidence="2 3" key="1">
    <citation type="journal article" date="2019" name="Nat. Plants">
        <title>Stout camphor tree genome fills gaps in understanding of flowering plant genome evolution.</title>
        <authorList>
            <person name="Chaw S.M."/>
            <person name="Liu Y.C."/>
            <person name="Wu Y.W."/>
            <person name="Wang H.Y."/>
            <person name="Lin C.I."/>
            <person name="Wu C.S."/>
            <person name="Ke H.M."/>
            <person name="Chang L.Y."/>
            <person name="Hsu C.Y."/>
            <person name="Yang H.T."/>
            <person name="Sudianto E."/>
            <person name="Hsu M.H."/>
            <person name="Wu K.P."/>
            <person name="Wang L.N."/>
            <person name="Leebens-Mack J.H."/>
            <person name="Tsai I.J."/>
        </authorList>
    </citation>
    <scope>NUCLEOTIDE SEQUENCE [LARGE SCALE GENOMIC DNA]</scope>
    <source>
        <strain evidence="3">cv. Chaw 1501</strain>
        <tissue evidence="2">Young leaves</tissue>
    </source>
</reference>
<name>A0A443Q2V0_9MAGN</name>
<gene>
    <name evidence="2" type="ORF">CKAN_02677400</name>
</gene>
<protein>
    <submittedName>
        <fullName evidence="2">Uncharacterized protein</fullName>
    </submittedName>
</protein>
<sequence>MESEKGEEVEIQGVGSGGETQEMELANELKQLKRRRSQLLEEIDILEKEAEEDRKGIKLSAPLPLGKWRKLLISDLSRPEDTTLFNMLDMVEVAANLHAIAASQVASAAAIASRAASVARDFAQAAPHVHTATGPQADAVQAAAFAVAAEIVRLTTSAASAAAAAKSITNTAALVQDAVANALAAALDAAAAATTPGPLLPHHRPQLEWRKKF</sequence>
<dbReference type="EMBL" id="QPKB01000013">
    <property type="protein sequence ID" value="RWR97346.1"/>
    <property type="molecule type" value="Genomic_DNA"/>
</dbReference>